<organism evidence="1 2">
    <name type="scientific">Mycobacterium pinniadriaticum</name>
    <dbReference type="NCBI Taxonomy" id="2994102"/>
    <lineage>
        <taxon>Bacteria</taxon>
        <taxon>Bacillati</taxon>
        <taxon>Actinomycetota</taxon>
        <taxon>Actinomycetes</taxon>
        <taxon>Mycobacteriales</taxon>
        <taxon>Mycobacteriaceae</taxon>
        <taxon>Mycobacterium</taxon>
    </lineage>
</organism>
<dbReference type="RefSeq" id="WP_265994808.1">
    <property type="nucleotide sequence ID" value="NZ_JAPJDN010000001.1"/>
</dbReference>
<reference evidence="1 2" key="1">
    <citation type="submission" date="2022-11" db="EMBL/GenBank/DDBJ databases">
        <title>Mycobacterium sp. nov.</title>
        <authorList>
            <person name="Papic B."/>
            <person name="Spicic S."/>
            <person name="Duvnjak S."/>
        </authorList>
    </citation>
    <scope>NUCLEOTIDE SEQUENCE [LARGE SCALE GENOMIC DNA]</scope>
    <source>
        <strain evidence="1 2">CVI_P4</strain>
    </source>
</reference>
<name>A0ABT3S6H5_9MYCO</name>
<evidence type="ECO:0000313" key="1">
    <source>
        <dbReference type="EMBL" id="MCX2935103.1"/>
    </source>
</evidence>
<evidence type="ECO:0000313" key="2">
    <source>
        <dbReference type="Proteomes" id="UP001300745"/>
    </source>
</evidence>
<dbReference type="Pfam" id="PF21983">
    <property type="entry name" value="NikA-like"/>
    <property type="match status" value="1"/>
</dbReference>
<comment type="caution">
    <text evidence="1">The sequence shown here is derived from an EMBL/GenBank/DDBJ whole genome shotgun (WGS) entry which is preliminary data.</text>
</comment>
<accession>A0ABT3S6H5</accession>
<dbReference type="Proteomes" id="UP001300745">
    <property type="component" value="Unassembled WGS sequence"/>
</dbReference>
<gene>
    <name evidence="1" type="ORF">ORI27_00175</name>
</gene>
<keyword evidence="2" id="KW-1185">Reference proteome</keyword>
<dbReference type="EMBL" id="JAPJDO010000001">
    <property type="protein sequence ID" value="MCX2935103.1"/>
    <property type="molecule type" value="Genomic_DNA"/>
</dbReference>
<proteinExistence type="predicted"/>
<dbReference type="InterPro" id="IPR053842">
    <property type="entry name" value="NikA-like"/>
</dbReference>
<sequence>MSRRVQVILSEAEREAFRQQAAANKMSLSTWLREAGLKQLAAEETGPLRTVAELREFFGSLPDEPGVEPDWDEHVRVIAESRRRGSSAS</sequence>
<protein>
    <submittedName>
        <fullName evidence="1">Antitoxin</fullName>
    </submittedName>
</protein>